<dbReference type="Proteomes" id="UP000244005">
    <property type="component" value="Unassembled WGS sequence"/>
</dbReference>
<reference evidence="2" key="1">
    <citation type="journal article" date="2017" name="Cell">
        <title>Insights into land plant evolution garnered from the Marchantia polymorpha genome.</title>
        <authorList>
            <person name="Bowman J.L."/>
            <person name="Kohchi T."/>
            <person name="Yamato K.T."/>
            <person name="Jenkins J."/>
            <person name="Shu S."/>
            <person name="Ishizaki K."/>
            <person name="Yamaoka S."/>
            <person name="Nishihama R."/>
            <person name="Nakamura Y."/>
            <person name="Berger F."/>
            <person name="Adam C."/>
            <person name="Aki S.S."/>
            <person name="Althoff F."/>
            <person name="Araki T."/>
            <person name="Arteaga-Vazquez M.A."/>
            <person name="Balasubrmanian S."/>
            <person name="Barry K."/>
            <person name="Bauer D."/>
            <person name="Boehm C.R."/>
            <person name="Briginshaw L."/>
            <person name="Caballero-Perez J."/>
            <person name="Catarino B."/>
            <person name="Chen F."/>
            <person name="Chiyoda S."/>
            <person name="Chovatia M."/>
            <person name="Davies K.M."/>
            <person name="Delmans M."/>
            <person name="Demura T."/>
            <person name="Dierschke T."/>
            <person name="Dolan L."/>
            <person name="Dorantes-Acosta A.E."/>
            <person name="Eklund D.M."/>
            <person name="Florent S.N."/>
            <person name="Flores-Sandoval E."/>
            <person name="Fujiyama A."/>
            <person name="Fukuzawa H."/>
            <person name="Galik B."/>
            <person name="Grimanelli D."/>
            <person name="Grimwood J."/>
            <person name="Grossniklaus U."/>
            <person name="Hamada T."/>
            <person name="Haseloff J."/>
            <person name="Hetherington A.J."/>
            <person name="Higo A."/>
            <person name="Hirakawa Y."/>
            <person name="Hundley H.N."/>
            <person name="Ikeda Y."/>
            <person name="Inoue K."/>
            <person name="Inoue S.I."/>
            <person name="Ishida S."/>
            <person name="Jia Q."/>
            <person name="Kakita M."/>
            <person name="Kanazawa T."/>
            <person name="Kawai Y."/>
            <person name="Kawashima T."/>
            <person name="Kennedy M."/>
            <person name="Kinose K."/>
            <person name="Kinoshita T."/>
            <person name="Kohara Y."/>
            <person name="Koide E."/>
            <person name="Komatsu K."/>
            <person name="Kopischke S."/>
            <person name="Kubo M."/>
            <person name="Kyozuka J."/>
            <person name="Lagercrantz U."/>
            <person name="Lin S.S."/>
            <person name="Lindquist E."/>
            <person name="Lipzen A.M."/>
            <person name="Lu C.W."/>
            <person name="De Luna E."/>
            <person name="Martienssen R.A."/>
            <person name="Minamino N."/>
            <person name="Mizutani M."/>
            <person name="Mizutani M."/>
            <person name="Mochizuki N."/>
            <person name="Monte I."/>
            <person name="Mosher R."/>
            <person name="Nagasaki H."/>
            <person name="Nakagami H."/>
            <person name="Naramoto S."/>
            <person name="Nishitani K."/>
            <person name="Ohtani M."/>
            <person name="Okamoto T."/>
            <person name="Okumura M."/>
            <person name="Phillips J."/>
            <person name="Pollak B."/>
            <person name="Reinders A."/>
            <person name="Rovekamp M."/>
            <person name="Sano R."/>
            <person name="Sawa S."/>
            <person name="Schmid M.W."/>
            <person name="Shirakawa M."/>
            <person name="Solano R."/>
            <person name="Spunde A."/>
            <person name="Suetsugu N."/>
            <person name="Sugano S."/>
            <person name="Sugiyama A."/>
            <person name="Sun R."/>
            <person name="Suzuki Y."/>
            <person name="Takenaka M."/>
            <person name="Takezawa D."/>
            <person name="Tomogane H."/>
            <person name="Tsuzuki M."/>
            <person name="Ueda T."/>
            <person name="Umeda M."/>
            <person name="Ward J.M."/>
            <person name="Watanabe Y."/>
            <person name="Yazaki K."/>
            <person name="Yokoyama R."/>
            <person name="Yoshitake Y."/>
            <person name="Yotsui I."/>
            <person name="Zachgo S."/>
            <person name="Schmutz J."/>
        </authorList>
    </citation>
    <scope>NUCLEOTIDE SEQUENCE [LARGE SCALE GENOMIC DNA]</scope>
    <source>
        <strain evidence="2">Tak-1</strain>
    </source>
</reference>
<gene>
    <name evidence="1" type="ORF">MARPO_0086s0001</name>
</gene>
<name>A0A2R6WIL3_MARPO</name>
<accession>A0A2R6WIL3</accession>
<evidence type="ECO:0000313" key="1">
    <source>
        <dbReference type="EMBL" id="PTQ33661.1"/>
    </source>
</evidence>
<organism evidence="1 2">
    <name type="scientific">Marchantia polymorpha</name>
    <name type="common">Common liverwort</name>
    <name type="synonym">Marchantia aquatica</name>
    <dbReference type="NCBI Taxonomy" id="3197"/>
    <lineage>
        <taxon>Eukaryota</taxon>
        <taxon>Viridiplantae</taxon>
        <taxon>Streptophyta</taxon>
        <taxon>Embryophyta</taxon>
        <taxon>Marchantiophyta</taxon>
        <taxon>Marchantiopsida</taxon>
        <taxon>Marchantiidae</taxon>
        <taxon>Marchantiales</taxon>
        <taxon>Marchantiaceae</taxon>
        <taxon>Marchantia</taxon>
    </lineage>
</organism>
<protein>
    <submittedName>
        <fullName evidence="1">Uncharacterized protein</fullName>
    </submittedName>
</protein>
<evidence type="ECO:0000313" key="2">
    <source>
        <dbReference type="Proteomes" id="UP000244005"/>
    </source>
</evidence>
<dbReference type="AlphaFoldDB" id="A0A2R6WIL3"/>
<proteinExistence type="predicted"/>
<sequence>MRSSFADPNPVTLLAKPTTCPISAAQPPSLRRMDGCNYGSKNGWMDRRSIWPTARHVFAAVRVHSCPPSALGSFRLSAELMRQKHCNHVREKAPTTVDGMVRPPPDCGEEGRGGLCVCDWTRARGSIERRSEEALTGNR</sequence>
<dbReference type="EMBL" id="KZ772758">
    <property type="protein sequence ID" value="PTQ33661.1"/>
    <property type="molecule type" value="Genomic_DNA"/>
</dbReference>
<keyword evidence="2" id="KW-1185">Reference proteome</keyword>